<dbReference type="EMBL" id="VSRR010004172">
    <property type="protein sequence ID" value="MPC38787.1"/>
    <property type="molecule type" value="Genomic_DNA"/>
</dbReference>
<name>A0A5B7EZY5_PORTR</name>
<accession>A0A5B7EZY5</accession>
<protein>
    <submittedName>
        <fullName evidence="1">Uncharacterized protein</fullName>
    </submittedName>
</protein>
<sequence length="113" mass="12785">MLPTPGRGERYKKNFTPSFRKVGKYGKGREQTLSTSLNIIVNWEKSNLTPRQAITFLGMEIHSRTLVAFPSQRRIDNLLNLIEDFLSQEVPPAQDWLTLLGHLSSLIHLVPGG</sequence>
<dbReference type="AlphaFoldDB" id="A0A5B7EZY5"/>
<evidence type="ECO:0000313" key="2">
    <source>
        <dbReference type="Proteomes" id="UP000324222"/>
    </source>
</evidence>
<dbReference type="OrthoDB" id="7462124at2759"/>
<reference evidence="1 2" key="1">
    <citation type="submission" date="2019-05" db="EMBL/GenBank/DDBJ databases">
        <title>Another draft genome of Portunus trituberculatus and its Hox gene families provides insights of decapod evolution.</title>
        <authorList>
            <person name="Jeong J.-H."/>
            <person name="Song I."/>
            <person name="Kim S."/>
            <person name="Choi T."/>
            <person name="Kim D."/>
            <person name="Ryu S."/>
            <person name="Kim W."/>
        </authorList>
    </citation>
    <scope>NUCLEOTIDE SEQUENCE [LARGE SCALE GENOMIC DNA]</scope>
    <source>
        <tissue evidence="1">Muscle</tissue>
    </source>
</reference>
<organism evidence="1 2">
    <name type="scientific">Portunus trituberculatus</name>
    <name type="common">Swimming crab</name>
    <name type="synonym">Neptunus trituberculatus</name>
    <dbReference type="NCBI Taxonomy" id="210409"/>
    <lineage>
        <taxon>Eukaryota</taxon>
        <taxon>Metazoa</taxon>
        <taxon>Ecdysozoa</taxon>
        <taxon>Arthropoda</taxon>
        <taxon>Crustacea</taxon>
        <taxon>Multicrustacea</taxon>
        <taxon>Malacostraca</taxon>
        <taxon>Eumalacostraca</taxon>
        <taxon>Eucarida</taxon>
        <taxon>Decapoda</taxon>
        <taxon>Pleocyemata</taxon>
        <taxon>Brachyura</taxon>
        <taxon>Eubrachyura</taxon>
        <taxon>Portunoidea</taxon>
        <taxon>Portunidae</taxon>
        <taxon>Portuninae</taxon>
        <taxon>Portunus</taxon>
    </lineage>
</organism>
<dbReference type="Proteomes" id="UP000324222">
    <property type="component" value="Unassembled WGS sequence"/>
</dbReference>
<gene>
    <name evidence="1" type="ORF">E2C01_032303</name>
</gene>
<proteinExistence type="predicted"/>
<dbReference type="InterPro" id="IPR052055">
    <property type="entry name" value="Hepadnavirus_pol/RT"/>
</dbReference>
<keyword evidence="2" id="KW-1185">Reference proteome</keyword>
<dbReference type="PANTHER" id="PTHR33050:SF7">
    <property type="entry name" value="RIBONUCLEASE H"/>
    <property type="match status" value="1"/>
</dbReference>
<evidence type="ECO:0000313" key="1">
    <source>
        <dbReference type="EMBL" id="MPC38787.1"/>
    </source>
</evidence>
<dbReference type="PANTHER" id="PTHR33050">
    <property type="entry name" value="REVERSE TRANSCRIPTASE DOMAIN-CONTAINING PROTEIN"/>
    <property type="match status" value="1"/>
</dbReference>
<comment type="caution">
    <text evidence="1">The sequence shown here is derived from an EMBL/GenBank/DDBJ whole genome shotgun (WGS) entry which is preliminary data.</text>
</comment>